<proteinExistence type="predicted"/>
<evidence type="ECO:0000313" key="1">
    <source>
        <dbReference type="EMBL" id="KAG5607165.1"/>
    </source>
</evidence>
<accession>A0A9J5Z4M1</accession>
<dbReference type="Proteomes" id="UP000824120">
    <property type="component" value="Chromosome 5"/>
</dbReference>
<organism evidence="1 2">
    <name type="scientific">Solanum commersonii</name>
    <name type="common">Commerson's wild potato</name>
    <name type="synonym">Commerson's nightshade</name>
    <dbReference type="NCBI Taxonomy" id="4109"/>
    <lineage>
        <taxon>Eukaryota</taxon>
        <taxon>Viridiplantae</taxon>
        <taxon>Streptophyta</taxon>
        <taxon>Embryophyta</taxon>
        <taxon>Tracheophyta</taxon>
        <taxon>Spermatophyta</taxon>
        <taxon>Magnoliopsida</taxon>
        <taxon>eudicotyledons</taxon>
        <taxon>Gunneridae</taxon>
        <taxon>Pentapetalae</taxon>
        <taxon>asterids</taxon>
        <taxon>lamiids</taxon>
        <taxon>Solanales</taxon>
        <taxon>Solanaceae</taxon>
        <taxon>Solanoideae</taxon>
        <taxon>Solaneae</taxon>
        <taxon>Solanum</taxon>
    </lineage>
</organism>
<name>A0A9J5Z4M1_SOLCO</name>
<gene>
    <name evidence="1" type="ORF">H5410_028657</name>
</gene>
<keyword evidence="2" id="KW-1185">Reference proteome</keyword>
<dbReference type="AlphaFoldDB" id="A0A9J5Z4M1"/>
<sequence>MKCPFFTTLSSSAPITLTFRDPTYPASTNDLSKHLQHSCNVSSLASPLSFQKTTHEIISNDCNGIKGIIPNVAPSAVPNSNKAEAS</sequence>
<reference evidence="1 2" key="1">
    <citation type="submission" date="2020-09" db="EMBL/GenBank/DDBJ databases">
        <title>De no assembly of potato wild relative species, Solanum commersonii.</title>
        <authorList>
            <person name="Cho K."/>
        </authorList>
    </citation>
    <scope>NUCLEOTIDE SEQUENCE [LARGE SCALE GENOMIC DNA]</scope>
    <source>
        <strain evidence="1">LZ3.2</strain>
        <tissue evidence="1">Leaf</tissue>
    </source>
</reference>
<comment type="caution">
    <text evidence="1">The sequence shown here is derived from an EMBL/GenBank/DDBJ whole genome shotgun (WGS) entry which is preliminary data.</text>
</comment>
<evidence type="ECO:0000313" key="2">
    <source>
        <dbReference type="Proteomes" id="UP000824120"/>
    </source>
</evidence>
<protein>
    <submittedName>
        <fullName evidence="1">Uncharacterized protein</fullName>
    </submittedName>
</protein>
<dbReference type="EMBL" id="JACXVP010000005">
    <property type="protein sequence ID" value="KAG5607165.1"/>
    <property type="molecule type" value="Genomic_DNA"/>
</dbReference>